<accession>A0ABY8XEL4</accession>
<evidence type="ECO:0000313" key="3">
    <source>
        <dbReference type="Proteomes" id="UP001227101"/>
    </source>
</evidence>
<evidence type="ECO:0008006" key="4">
    <source>
        <dbReference type="Google" id="ProtNLM"/>
    </source>
</evidence>
<organism evidence="2 3">
    <name type="scientific">Amycolatopsis nalaikhensis</name>
    <dbReference type="NCBI Taxonomy" id="715472"/>
    <lineage>
        <taxon>Bacteria</taxon>
        <taxon>Bacillati</taxon>
        <taxon>Actinomycetota</taxon>
        <taxon>Actinomycetes</taxon>
        <taxon>Pseudonocardiales</taxon>
        <taxon>Pseudonocardiaceae</taxon>
        <taxon>Amycolatopsis</taxon>
    </lineage>
</organism>
<keyword evidence="3" id="KW-1185">Reference proteome</keyword>
<dbReference type="EMBL" id="CP127173">
    <property type="protein sequence ID" value="WIV54046.1"/>
    <property type="molecule type" value="Genomic_DNA"/>
</dbReference>
<sequence length="138" mass="14826">MNRALTAAAALTLGVAAVTVAAAPPAAAACALTYYCGYQGVDYAPKECVWSGSDSNYNRPRSCLQLNGLRNGSANDIISSYQDWGTGTYNCLRSFMNANYSSELWFTTSEFVHPGNGLVNWVGTADNDKASSHYWQSC</sequence>
<gene>
    <name evidence="2" type="ORF">QP939_34970</name>
</gene>
<keyword evidence="1" id="KW-0732">Signal</keyword>
<name>A0ABY8XEL4_9PSEU</name>
<protein>
    <recommendedName>
        <fullName evidence="4">Peptidase inhibitor family I36</fullName>
    </recommendedName>
</protein>
<reference evidence="2 3" key="1">
    <citation type="submission" date="2023-06" db="EMBL/GenBank/DDBJ databases">
        <authorList>
            <person name="Oyuntsetseg B."/>
            <person name="Kim S.B."/>
        </authorList>
    </citation>
    <scope>NUCLEOTIDE SEQUENCE [LARGE SCALE GENOMIC DNA]</scope>
    <source>
        <strain evidence="2 3">2-2</strain>
    </source>
</reference>
<dbReference type="RefSeq" id="WP_285450594.1">
    <property type="nucleotide sequence ID" value="NZ_CP127173.1"/>
</dbReference>
<feature type="signal peptide" evidence="1">
    <location>
        <begin position="1"/>
        <end position="22"/>
    </location>
</feature>
<dbReference type="PROSITE" id="PS51257">
    <property type="entry name" value="PROKAR_LIPOPROTEIN"/>
    <property type="match status" value="1"/>
</dbReference>
<feature type="chain" id="PRO_5047195294" description="Peptidase inhibitor family I36" evidence="1">
    <location>
        <begin position="23"/>
        <end position="138"/>
    </location>
</feature>
<proteinExistence type="predicted"/>
<evidence type="ECO:0000313" key="2">
    <source>
        <dbReference type="EMBL" id="WIV54046.1"/>
    </source>
</evidence>
<dbReference type="Proteomes" id="UP001227101">
    <property type="component" value="Chromosome"/>
</dbReference>
<evidence type="ECO:0000256" key="1">
    <source>
        <dbReference type="SAM" id="SignalP"/>
    </source>
</evidence>